<name>A0A8G2BI95_9PROT</name>
<sequence length="116" mass="13506">MIYPAHPHLSIVRQCGLVSISRSEFYYEPTGETPLKLALMRLIDEQLLEAAFYGARQMARHLCRRGYVVGRKRVRRLMAKMCLTAIYQKPRTSEAEPAHRTYKYLLQHCHINEISG</sequence>
<proteinExistence type="predicted"/>
<dbReference type="Proteomes" id="UP000198615">
    <property type="component" value="Unassembled WGS sequence"/>
</dbReference>
<keyword evidence="3" id="KW-1185">Reference proteome</keyword>
<feature type="domain" description="HTH-like" evidence="1">
    <location>
        <begin position="35"/>
        <end position="91"/>
    </location>
</feature>
<comment type="caution">
    <text evidence="2">The sequence shown here is derived from an EMBL/GenBank/DDBJ whole genome shotgun (WGS) entry which is preliminary data.</text>
</comment>
<gene>
    <name evidence="2" type="ORF">SAMN05660686_01449</name>
</gene>
<reference evidence="2 3" key="1">
    <citation type="submission" date="2016-10" db="EMBL/GenBank/DDBJ databases">
        <authorList>
            <person name="Varghese N."/>
            <person name="Submissions S."/>
        </authorList>
    </citation>
    <scope>NUCLEOTIDE SEQUENCE [LARGE SCALE GENOMIC DNA]</scope>
    <source>
        <strain evidence="2 3">DSM 18839</strain>
    </source>
</reference>
<protein>
    <submittedName>
        <fullName evidence="2">HTH-like domain-containing protein</fullName>
    </submittedName>
</protein>
<evidence type="ECO:0000313" key="2">
    <source>
        <dbReference type="EMBL" id="SDF50052.1"/>
    </source>
</evidence>
<accession>A0A8G2BI95</accession>
<dbReference type="EMBL" id="FNBW01000004">
    <property type="protein sequence ID" value="SDF50052.1"/>
    <property type="molecule type" value="Genomic_DNA"/>
</dbReference>
<organism evidence="2 3">
    <name type="scientific">Thalassobaculum litoreum DSM 18839</name>
    <dbReference type="NCBI Taxonomy" id="1123362"/>
    <lineage>
        <taxon>Bacteria</taxon>
        <taxon>Pseudomonadati</taxon>
        <taxon>Pseudomonadota</taxon>
        <taxon>Alphaproteobacteria</taxon>
        <taxon>Rhodospirillales</taxon>
        <taxon>Thalassobaculaceae</taxon>
        <taxon>Thalassobaculum</taxon>
    </lineage>
</organism>
<dbReference type="Pfam" id="PF13276">
    <property type="entry name" value="HTH_21"/>
    <property type="match status" value="1"/>
</dbReference>
<evidence type="ECO:0000313" key="3">
    <source>
        <dbReference type="Proteomes" id="UP000198615"/>
    </source>
</evidence>
<dbReference type="InterPro" id="IPR025948">
    <property type="entry name" value="HTH-like_dom"/>
</dbReference>
<evidence type="ECO:0000259" key="1">
    <source>
        <dbReference type="Pfam" id="PF13276"/>
    </source>
</evidence>
<dbReference type="AlphaFoldDB" id="A0A8G2BI95"/>